<dbReference type="EMBL" id="CAIT01000006">
    <property type="protein sequence ID" value="CCH52775.1"/>
    <property type="molecule type" value="Genomic_DNA"/>
</dbReference>
<organism evidence="1 2">
    <name type="scientific">Fibrisoma limi BUZ 3</name>
    <dbReference type="NCBI Taxonomy" id="1185876"/>
    <lineage>
        <taxon>Bacteria</taxon>
        <taxon>Pseudomonadati</taxon>
        <taxon>Bacteroidota</taxon>
        <taxon>Cytophagia</taxon>
        <taxon>Cytophagales</taxon>
        <taxon>Spirosomataceae</taxon>
        <taxon>Fibrisoma</taxon>
    </lineage>
</organism>
<proteinExistence type="predicted"/>
<dbReference type="AlphaFoldDB" id="I2GFV0"/>
<evidence type="ECO:0000313" key="2">
    <source>
        <dbReference type="Proteomes" id="UP000009309"/>
    </source>
</evidence>
<dbReference type="Proteomes" id="UP000009309">
    <property type="component" value="Unassembled WGS sequence"/>
</dbReference>
<keyword evidence="2" id="KW-1185">Reference proteome</keyword>
<protein>
    <submittedName>
        <fullName evidence="1">Uncharacterized protein</fullName>
    </submittedName>
</protein>
<accession>I2GFV0</accession>
<reference evidence="1 2" key="1">
    <citation type="journal article" date="2012" name="J. Bacteriol.">
        <title>Genome Sequence of the Filamentous Bacterium Fibrisoma limi BUZ 3T.</title>
        <authorList>
            <person name="Filippini M."/>
            <person name="Qi W."/>
            <person name="Jaenicke S."/>
            <person name="Goesmann A."/>
            <person name="Smits T.H."/>
            <person name="Bagheri H.C."/>
        </authorList>
    </citation>
    <scope>NUCLEOTIDE SEQUENCE [LARGE SCALE GENOMIC DNA]</scope>
    <source>
        <strain evidence="2">BUZ 3T</strain>
    </source>
</reference>
<name>I2GFV0_9BACT</name>
<sequence>MPPLVTSGLSFILIQHLKAALFTNNDLFASPPLSN</sequence>
<evidence type="ECO:0000313" key="1">
    <source>
        <dbReference type="EMBL" id="CCH52775.1"/>
    </source>
</evidence>
<comment type="caution">
    <text evidence="1">The sequence shown here is derived from an EMBL/GenBank/DDBJ whole genome shotgun (WGS) entry which is preliminary data.</text>
</comment>
<gene>
    <name evidence="1" type="ORF">BN8_01803</name>
</gene>